<evidence type="ECO:0000256" key="2">
    <source>
        <dbReference type="ARBA" id="ARBA00022692"/>
    </source>
</evidence>
<evidence type="ECO:0000313" key="9">
    <source>
        <dbReference type="Proteomes" id="UP001515480"/>
    </source>
</evidence>
<evidence type="ECO:0000256" key="6">
    <source>
        <dbReference type="SAM" id="Phobius"/>
    </source>
</evidence>
<dbReference type="InterPro" id="IPR049452">
    <property type="entry name" value="Anoctamin_TM"/>
</dbReference>
<dbReference type="EMBL" id="JBGBPQ010000002">
    <property type="protein sequence ID" value="KAL1528084.1"/>
    <property type="molecule type" value="Genomic_DNA"/>
</dbReference>
<sequence>MPPQRIADHALVFEVRCSDAAKARREAAFKQLVAAGIRITLVTTPSGQRQAALLTASQERLEEEAERRKVSLRLNCEDVLFADFDRRTKNEFALKNGELFSPMERQQLIVGIAEGAKFRGGAELDLADLVSNGTLLASMALHSDEREILWTAWFGLRLWPWGWPYGWPKTAEYAKHLNDWPINLQPTKPRFLPDLGLLQQPIHAVKAYFGSKIAFYFAWAETYTCWLLCVVMITVPLELIRAGSTDGQTDAVVRLLYCTLVGVTATFLNDYWGYKETLLGYKWDVLDLKQESNPRPEYIRAAQFGPWRQDGPSWRSMLSLSGFFAEGGLFVVEPSADKTLVMQRRARFAVYAVAIAALAFLLTVNVITTLLILTFQMTTQQARQFEDSTFLRDNGKTFCAVLLTVNVILSNALYARVAVFLSDVENQRTEIEYENSLLVKTTMFQFVNSYIAPFYISFVKSQGLILFGAFGYRNRRGELYQDFCGGFATDDTPHAQVLDCNGTSGCFLRNIYVREDCMDELQTLMISYLVLKPILENLKTVILPVINLAIARRQRNKRRQTADTARPATPGALYPAWAAPRASDTPPDQATLKALSEKVSDEMLLSPSMGTFGEFSTKILQFGYVAFFSVAFPMGALAAALANVVELKLDAYKHTWTSRRPSWEGADGIGNWRRVLQVYAWLAILVNVLLVGYASNGVRDHIVIPAAAALDDVDCPPATSNSLLSDEGRALGLNISWEGDCVRNYINCYTDIGRETWLPAQTYLDQSYERSQSYMSEGLCNPKSLLYNKDHCALCKERTAQVEGGLLLFVLVVEHILVALKFIVLWLIPDKPAFVREKEARNEYEKEQRLQRISLET</sequence>
<keyword evidence="3 6" id="KW-1133">Transmembrane helix</keyword>
<keyword evidence="9" id="KW-1185">Reference proteome</keyword>
<dbReference type="InterPro" id="IPR007632">
    <property type="entry name" value="Anoctamin"/>
</dbReference>
<proteinExistence type="predicted"/>
<feature type="transmembrane region" description="Helical" evidence="6">
    <location>
        <begin position="806"/>
        <end position="828"/>
    </location>
</feature>
<feature type="transmembrane region" description="Helical" evidence="6">
    <location>
        <begin position="252"/>
        <end position="274"/>
    </location>
</feature>
<feature type="region of interest" description="Disordered" evidence="5">
    <location>
        <begin position="557"/>
        <end position="589"/>
    </location>
</feature>
<evidence type="ECO:0000256" key="5">
    <source>
        <dbReference type="SAM" id="MobiDB-lite"/>
    </source>
</evidence>
<evidence type="ECO:0000256" key="4">
    <source>
        <dbReference type="ARBA" id="ARBA00023136"/>
    </source>
</evidence>
<dbReference type="GO" id="GO:0005254">
    <property type="term" value="F:chloride channel activity"/>
    <property type="evidence" value="ECO:0007669"/>
    <property type="project" value="TreeGrafter"/>
</dbReference>
<feature type="transmembrane region" description="Helical" evidence="6">
    <location>
        <begin position="622"/>
        <end position="645"/>
    </location>
</feature>
<comment type="subcellular location">
    <subcellularLocation>
        <location evidence="1">Membrane</location>
        <topology evidence="1">Multi-pass membrane protein</topology>
    </subcellularLocation>
</comment>
<feature type="transmembrane region" description="Helical" evidence="6">
    <location>
        <begin position="396"/>
        <end position="415"/>
    </location>
</feature>
<evidence type="ECO:0000259" key="7">
    <source>
        <dbReference type="Pfam" id="PF04547"/>
    </source>
</evidence>
<accession>A0AB34K6I7</accession>
<dbReference type="Proteomes" id="UP001515480">
    <property type="component" value="Unassembled WGS sequence"/>
</dbReference>
<name>A0AB34K6I7_PRYPA</name>
<dbReference type="PANTHER" id="PTHR12308">
    <property type="entry name" value="ANOCTAMIN"/>
    <property type="match status" value="1"/>
</dbReference>
<dbReference type="Pfam" id="PF04547">
    <property type="entry name" value="Anoctamin"/>
    <property type="match status" value="1"/>
</dbReference>
<feature type="domain" description="Anoctamin transmembrane" evidence="7">
    <location>
        <begin position="205"/>
        <end position="841"/>
    </location>
</feature>
<comment type="caution">
    <text evidence="8">The sequence shown here is derived from an EMBL/GenBank/DDBJ whole genome shotgun (WGS) entry which is preliminary data.</text>
</comment>
<gene>
    <name evidence="8" type="ORF">AB1Y20_009450</name>
</gene>
<keyword evidence="2 6" id="KW-0812">Transmembrane</keyword>
<evidence type="ECO:0000256" key="1">
    <source>
        <dbReference type="ARBA" id="ARBA00004141"/>
    </source>
</evidence>
<organism evidence="8 9">
    <name type="scientific">Prymnesium parvum</name>
    <name type="common">Toxic golden alga</name>
    <dbReference type="NCBI Taxonomy" id="97485"/>
    <lineage>
        <taxon>Eukaryota</taxon>
        <taxon>Haptista</taxon>
        <taxon>Haptophyta</taxon>
        <taxon>Prymnesiophyceae</taxon>
        <taxon>Prymnesiales</taxon>
        <taxon>Prymnesiaceae</taxon>
        <taxon>Prymnesium</taxon>
    </lineage>
</organism>
<feature type="transmembrane region" description="Helical" evidence="6">
    <location>
        <begin position="678"/>
        <end position="695"/>
    </location>
</feature>
<reference evidence="8 9" key="1">
    <citation type="journal article" date="2024" name="Science">
        <title>Giant polyketide synthase enzymes in the biosynthesis of giant marine polyether toxins.</title>
        <authorList>
            <person name="Fallon T.R."/>
            <person name="Shende V.V."/>
            <person name="Wierzbicki I.H."/>
            <person name="Pendleton A.L."/>
            <person name="Watervoot N.F."/>
            <person name="Auber R.P."/>
            <person name="Gonzalez D.J."/>
            <person name="Wisecaver J.H."/>
            <person name="Moore B.S."/>
        </authorList>
    </citation>
    <scope>NUCLEOTIDE SEQUENCE [LARGE SCALE GENOMIC DNA]</scope>
    <source>
        <strain evidence="8 9">12B1</strain>
    </source>
</reference>
<feature type="transmembrane region" description="Helical" evidence="6">
    <location>
        <begin position="348"/>
        <end position="375"/>
    </location>
</feature>
<feature type="transmembrane region" description="Helical" evidence="6">
    <location>
        <begin position="450"/>
        <end position="472"/>
    </location>
</feature>
<keyword evidence="4 6" id="KW-0472">Membrane</keyword>
<evidence type="ECO:0000256" key="3">
    <source>
        <dbReference type="ARBA" id="ARBA00022989"/>
    </source>
</evidence>
<dbReference type="AlphaFoldDB" id="A0AB34K6I7"/>
<dbReference type="PANTHER" id="PTHR12308:SF73">
    <property type="entry name" value="ANOCTAMIN"/>
    <property type="match status" value="1"/>
</dbReference>
<protein>
    <recommendedName>
        <fullName evidence="7">Anoctamin transmembrane domain-containing protein</fullName>
    </recommendedName>
</protein>
<evidence type="ECO:0000313" key="8">
    <source>
        <dbReference type="EMBL" id="KAL1528084.1"/>
    </source>
</evidence>
<dbReference type="GO" id="GO:0016020">
    <property type="term" value="C:membrane"/>
    <property type="evidence" value="ECO:0007669"/>
    <property type="project" value="UniProtKB-SubCell"/>
</dbReference>
<feature type="transmembrane region" description="Helical" evidence="6">
    <location>
        <begin position="216"/>
        <end position="240"/>
    </location>
</feature>